<keyword evidence="9" id="KW-1185">Reference proteome</keyword>
<dbReference type="EMBL" id="JAHSPG010000014">
    <property type="protein sequence ID" value="MBV4359023.1"/>
    <property type="molecule type" value="Genomic_DNA"/>
</dbReference>
<evidence type="ECO:0000259" key="6">
    <source>
        <dbReference type="Pfam" id="PF07980"/>
    </source>
</evidence>
<dbReference type="InterPro" id="IPR012944">
    <property type="entry name" value="SusD_RagB_dom"/>
</dbReference>
<protein>
    <submittedName>
        <fullName evidence="8">RagB/SusD family nutrient uptake outer membrane protein</fullName>
    </submittedName>
</protein>
<keyword evidence="3" id="KW-0472">Membrane</keyword>
<name>A0A9E2SCZ6_9BACT</name>
<feature type="signal peptide" evidence="5">
    <location>
        <begin position="1"/>
        <end position="20"/>
    </location>
</feature>
<keyword evidence="4" id="KW-0998">Cell outer membrane</keyword>
<evidence type="ECO:0000256" key="2">
    <source>
        <dbReference type="ARBA" id="ARBA00022729"/>
    </source>
</evidence>
<proteinExistence type="predicted"/>
<evidence type="ECO:0000256" key="5">
    <source>
        <dbReference type="SAM" id="SignalP"/>
    </source>
</evidence>
<dbReference type="AlphaFoldDB" id="A0A9E2SCZ6"/>
<comment type="caution">
    <text evidence="8">The sequence shown here is derived from an EMBL/GenBank/DDBJ whole genome shotgun (WGS) entry which is preliminary data.</text>
</comment>
<feature type="domain" description="SusD-like N-terminal" evidence="7">
    <location>
        <begin position="80"/>
        <end position="229"/>
    </location>
</feature>
<dbReference type="RefSeq" id="WP_217792855.1">
    <property type="nucleotide sequence ID" value="NZ_JAHSPG010000014.1"/>
</dbReference>
<organism evidence="8 9">
    <name type="scientific">Pinibacter aurantiacus</name>
    <dbReference type="NCBI Taxonomy" id="2851599"/>
    <lineage>
        <taxon>Bacteria</taxon>
        <taxon>Pseudomonadati</taxon>
        <taxon>Bacteroidota</taxon>
        <taxon>Chitinophagia</taxon>
        <taxon>Chitinophagales</taxon>
        <taxon>Chitinophagaceae</taxon>
        <taxon>Pinibacter</taxon>
    </lineage>
</organism>
<dbReference type="Proteomes" id="UP000812270">
    <property type="component" value="Unassembled WGS sequence"/>
</dbReference>
<gene>
    <name evidence="8" type="ORF">KTO63_17780</name>
</gene>
<dbReference type="Pfam" id="PF14322">
    <property type="entry name" value="SusD-like_3"/>
    <property type="match status" value="1"/>
</dbReference>
<evidence type="ECO:0000256" key="1">
    <source>
        <dbReference type="ARBA" id="ARBA00004442"/>
    </source>
</evidence>
<sequence length="582" mass="65002">MMKRFMKMLSTGMIAMVLFASCEKKFLEMPISNTTTVDTVFSTTTNAEQAIADVYQKTLCQGLPYKMDYDNWNAMIQSNLSGELTYGFSWTLAQTMLINGYNANGTSEDMDGFNNNYSAIRRAWLVYENIDKVKDKAMTEEYRATIKAEMKALIAYRYEQMLIAYGGVPMVAKSMSSSEDLNVKRSSVKLVLDSITTWCDQAAQVLPSVWEDKWTGRMTKAAALSVKAKALMYAARPLFNTDKPYMDFGSNRELICLGNVDANRWATAATAAEAVITEAQNNANLGIINSAGDGVMNTAAQALIDYGTATSTPANKEVILAFKAAVNTTGFNVFMNPRTNWQAYGNVLTTNFLENYSKQDGTDQVWPKAGTVAVFSDYTTRMNDMEARFKASFQGTGIDSWNNPGDANWAWSKIFQGGYSGCAQSVKFWYKAGTRTWFDFPIFRLAAFYLSAAEAYNEMNQQTQALARLNVVRLRAGLPAVTETNQAALRKIIQREWAVEFCGENYRLHDVKHWKLDNIGNGILGGSIRAFLYNDGSAALATANKNYEDRQRYIAFWSAKQFLNPIPQSEVNKGIIIQNPGY</sequence>
<evidence type="ECO:0000256" key="4">
    <source>
        <dbReference type="ARBA" id="ARBA00023237"/>
    </source>
</evidence>
<feature type="domain" description="RagB/SusD" evidence="6">
    <location>
        <begin position="317"/>
        <end position="582"/>
    </location>
</feature>
<reference evidence="8" key="1">
    <citation type="submission" date="2021-06" db="EMBL/GenBank/DDBJ databases">
        <authorList>
            <person name="Huq M.A."/>
        </authorList>
    </citation>
    <scope>NUCLEOTIDE SEQUENCE</scope>
    <source>
        <strain evidence="8">MAH-26</strain>
    </source>
</reference>
<comment type="subcellular location">
    <subcellularLocation>
        <location evidence="1">Cell outer membrane</location>
    </subcellularLocation>
</comment>
<dbReference type="InterPro" id="IPR033985">
    <property type="entry name" value="SusD-like_N"/>
</dbReference>
<dbReference type="Pfam" id="PF07980">
    <property type="entry name" value="SusD_RagB"/>
    <property type="match status" value="1"/>
</dbReference>
<accession>A0A9E2SCZ6</accession>
<dbReference type="PROSITE" id="PS51257">
    <property type="entry name" value="PROKAR_LIPOPROTEIN"/>
    <property type="match status" value="1"/>
</dbReference>
<evidence type="ECO:0000259" key="7">
    <source>
        <dbReference type="Pfam" id="PF14322"/>
    </source>
</evidence>
<dbReference type="GO" id="GO:0009279">
    <property type="term" value="C:cell outer membrane"/>
    <property type="evidence" value="ECO:0007669"/>
    <property type="project" value="UniProtKB-SubCell"/>
</dbReference>
<feature type="chain" id="PRO_5038877659" evidence="5">
    <location>
        <begin position="21"/>
        <end position="582"/>
    </location>
</feature>
<evidence type="ECO:0000313" key="8">
    <source>
        <dbReference type="EMBL" id="MBV4359023.1"/>
    </source>
</evidence>
<keyword evidence="2 5" id="KW-0732">Signal</keyword>
<evidence type="ECO:0000256" key="3">
    <source>
        <dbReference type="ARBA" id="ARBA00023136"/>
    </source>
</evidence>
<evidence type="ECO:0000313" key="9">
    <source>
        <dbReference type="Proteomes" id="UP000812270"/>
    </source>
</evidence>